<evidence type="ECO:0000256" key="5">
    <source>
        <dbReference type="ARBA" id="ARBA00022692"/>
    </source>
</evidence>
<accession>A0A9D5Q4M4</accession>
<dbReference type="InterPro" id="IPR003342">
    <property type="entry name" value="ArnT-like_N"/>
</dbReference>
<feature type="transmembrane region" description="Helical" evidence="8">
    <location>
        <begin position="305"/>
        <end position="321"/>
    </location>
</feature>
<protein>
    <submittedName>
        <fullName evidence="10">Phospholipid carrier-dependent glycosyltransferase</fullName>
    </submittedName>
</protein>
<feature type="transmembrane region" description="Helical" evidence="8">
    <location>
        <begin position="327"/>
        <end position="344"/>
    </location>
</feature>
<feature type="transmembrane region" description="Helical" evidence="8">
    <location>
        <begin position="423"/>
        <end position="442"/>
    </location>
</feature>
<dbReference type="Pfam" id="PF02366">
    <property type="entry name" value="PMT"/>
    <property type="match status" value="1"/>
</dbReference>
<feature type="transmembrane region" description="Helical" evidence="8">
    <location>
        <begin position="220"/>
        <end position="238"/>
    </location>
</feature>
<organism evidence="10 11">
    <name type="scientific">candidate division KSB3 bacterium</name>
    <dbReference type="NCBI Taxonomy" id="2044937"/>
    <lineage>
        <taxon>Bacteria</taxon>
        <taxon>candidate division KSB3</taxon>
    </lineage>
</organism>
<dbReference type="AlphaFoldDB" id="A0A9D5Q4M4"/>
<feature type="transmembrane region" description="Helical" evidence="8">
    <location>
        <begin position="268"/>
        <end position="293"/>
    </location>
</feature>
<evidence type="ECO:0000313" key="10">
    <source>
        <dbReference type="EMBL" id="MBD3323071.1"/>
    </source>
</evidence>
<evidence type="ECO:0000256" key="6">
    <source>
        <dbReference type="ARBA" id="ARBA00022989"/>
    </source>
</evidence>
<dbReference type="GO" id="GO:0016763">
    <property type="term" value="F:pentosyltransferase activity"/>
    <property type="evidence" value="ECO:0007669"/>
    <property type="project" value="TreeGrafter"/>
</dbReference>
<evidence type="ECO:0000259" key="9">
    <source>
        <dbReference type="Pfam" id="PF02366"/>
    </source>
</evidence>
<dbReference type="InterPro" id="IPR050297">
    <property type="entry name" value="LipidA_mod_glycosyltrf_83"/>
</dbReference>
<evidence type="ECO:0000256" key="3">
    <source>
        <dbReference type="ARBA" id="ARBA00022676"/>
    </source>
</evidence>
<dbReference type="GO" id="GO:0010041">
    <property type="term" value="P:response to iron(III) ion"/>
    <property type="evidence" value="ECO:0007669"/>
    <property type="project" value="TreeGrafter"/>
</dbReference>
<keyword evidence="7 8" id="KW-0472">Membrane</keyword>
<dbReference type="GO" id="GO:0005886">
    <property type="term" value="C:plasma membrane"/>
    <property type="evidence" value="ECO:0007669"/>
    <property type="project" value="UniProtKB-SubCell"/>
</dbReference>
<evidence type="ECO:0000256" key="2">
    <source>
        <dbReference type="ARBA" id="ARBA00022475"/>
    </source>
</evidence>
<dbReference type="EMBL" id="WJJP01000018">
    <property type="protein sequence ID" value="MBD3323071.1"/>
    <property type="molecule type" value="Genomic_DNA"/>
</dbReference>
<feature type="transmembrane region" description="Helical" evidence="8">
    <location>
        <begin position="167"/>
        <end position="185"/>
    </location>
</feature>
<evidence type="ECO:0000256" key="8">
    <source>
        <dbReference type="SAM" id="Phobius"/>
    </source>
</evidence>
<keyword evidence="5 8" id="KW-0812">Transmembrane</keyword>
<gene>
    <name evidence="10" type="ORF">GF339_00715</name>
</gene>
<name>A0A9D5Q4M4_9BACT</name>
<keyword evidence="3" id="KW-0328">Glycosyltransferase</keyword>
<reference evidence="10" key="1">
    <citation type="submission" date="2019-11" db="EMBL/GenBank/DDBJ databases">
        <title>Microbial mats filling the niche in hypersaline microbial mats.</title>
        <authorList>
            <person name="Wong H.L."/>
            <person name="Macleod F.I."/>
            <person name="White R.A. III"/>
            <person name="Burns B.P."/>
        </authorList>
    </citation>
    <scope>NUCLEOTIDE SEQUENCE</scope>
    <source>
        <strain evidence="10">Rbin_158</strain>
    </source>
</reference>
<keyword evidence="4" id="KW-0808">Transferase</keyword>
<proteinExistence type="predicted"/>
<feature type="transmembrane region" description="Helical" evidence="8">
    <location>
        <begin position="191"/>
        <end position="208"/>
    </location>
</feature>
<comment type="caution">
    <text evidence="10">The sequence shown here is derived from an EMBL/GenBank/DDBJ whole genome shotgun (WGS) entry which is preliminary data.</text>
</comment>
<dbReference type="GO" id="GO:0009103">
    <property type="term" value="P:lipopolysaccharide biosynthetic process"/>
    <property type="evidence" value="ECO:0007669"/>
    <property type="project" value="UniProtKB-ARBA"/>
</dbReference>
<dbReference type="GO" id="GO:0006493">
    <property type="term" value="P:protein O-linked glycosylation"/>
    <property type="evidence" value="ECO:0007669"/>
    <property type="project" value="InterPro"/>
</dbReference>
<feature type="transmembrane region" description="Helical" evidence="8">
    <location>
        <begin position="394"/>
        <end position="414"/>
    </location>
</feature>
<feature type="transmembrane region" description="Helical" evidence="8">
    <location>
        <begin position="88"/>
        <end position="105"/>
    </location>
</feature>
<evidence type="ECO:0000256" key="4">
    <source>
        <dbReference type="ARBA" id="ARBA00022679"/>
    </source>
</evidence>
<feature type="transmembrane region" description="Helical" evidence="8">
    <location>
        <begin position="112"/>
        <end position="130"/>
    </location>
</feature>
<sequence>MKKYVIHISILLIVCALTFWVKAGERDFWGRHGEARRAEVSREMVVSGNWVVPHLNGDPFVTKPPLYYWAAAGIFTLTGEFDELSPRIPSLIAATIGILLTYFWVSTLFSRQTGLFAGVILATSFLYGGMARTAGVDMMLTLFTTAAAYCFFWGYMARPAVASHQGTWNRSLLMYLGGTVCLGLGTLTKNPIGLAVPLLAIAGFILVTRQFKLLLEMKPWWLLLLFLIIVLPWFLVIYDRVPNFFEIVHQETLGRYTDPEGTPHYEPFYYYIPALGAFAPWVMFLPGVILSLLAKKRHQISQAHLFVIIASVTTFLLFSSVGSKREYYLLPLYPFLAILVAIYWDDYLSMKKTTTSVWTWKALEIPLVAFGGLLCLVGLSLPVAAIVYLSHYLLVSSIFGVLFLGSGLLLLVFFKRGHLLPTFGTYSAATILLYLFALMTIVPEMDVYRSRKAFFREAAALVGSHPMADYNYEGFAPQFYMQRTMPVLTEVSELESFIHQQQTPFFILMTGGHYEKLHREHPALAEKFEVVLDRTWTSAINPNRHKQLLLLKISA</sequence>
<keyword evidence="2" id="KW-1003">Cell membrane</keyword>
<feature type="domain" description="ArnT-like N-terminal" evidence="9">
    <location>
        <begin position="36"/>
        <end position="244"/>
    </location>
</feature>
<comment type="subcellular location">
    <subcellularLocation>
        <location evidence="1">Cell membrane</location>
        <topology evidence="1">Multi-pass membrane protein</topology>
    </subcellularLocation>
</comment>
<dbReference type="GO" id="GO:0000030">
    <property type="term" value="F:mannosyltransferase activity"/>
    <property type="evidence" value="ECO:0007669"/>
    <property type="project" value="InterPro"/>
</dbReference>
<keyword evidence="6 8" id="KW-1133">Transmembrane helix</keyword>
<feature type="transmembrane region" description="Helical" evidence="8">
    <location>
        <begin position="136"/>
        <end position="155"/>
    </location>
</feature>
<evidence type="ECO:0000256" key="1">
    <source>
        <dbReference type="ARBA" id="ARBA00004651"/>
    </source>
</evidence>
<evidence type="ECO:0000256" key="7">
    <source>
        <dbReference type="ARBA" id="ARBA00023136"/>
    </source>
</evidence>
<dbReference type="PANTHER" id="PTHR33908:SF3">
    <property type="entry name" value="UNDECAPRENYL PHOSPHATE-ALPHA-4-AMINO-4-DEOXY-L-ARABINOSE ARABINOSYL TRANSFERASE"/>
    <property type="match status" value="1"/>
</dbReference>
<evidence type="ECO:0000313" key="11">
    <source>
        <dbReference type="Proteomes" id="UP000649604"/>
    </source>
</evidence>
<feature type="transmembrane region" description="Helical" evidence="8">
    <location>
        <begin position="365"/>
        <end position="388"/>
    </location>
</feature>
<dbReference type="Proteomes" id="UP000649604">
    <property type="component" value="Unassembled WGS sequence"/>
</dbReference>
<dbReference type="PANTHER" id="PTHR33908">
    <property type="entry name" value="MANNOSYLTRANSFERASE YKCB-RELATED"/>
    <property type="match status" value="1"/>
</dbReference>